<evidence type="ECO:0000256" key="3">
    <source>
        <dbReference type="ARBA" id="ARBA00022692"/>
    </source>
</evidence>
<dbReference type="PANTHER" id="PTHR43124:SF3">
    <property type="entry name" value="CHLORAMPHENICOL EFFLUX PUMP RV0191"/>
    <property type="match status" value="1"/>
</dbReference>
<feature type="transmembrane region" description="Helical" evidence="7">
    <location>
        <begin position="290"/>
        <end position="309"/>
    </location>
</feature>
<dbReference type="Pfam" id="PF07690">
    <property type="entry name" value="MFS_1"/>
    <property type="match status" value="1"/>
</dbReference>
<dbReference type="EMBL" id="CP115300">
    <property type="protein sequence ID" value="WBO63562.1"/>
    <property type="molecule type" value="Genomic_DNA"/>
</dbReference>
<evidence type="ECO:0000256" key="7">
    <source>
        <dbReference type="SAM" id="Phobius"/>
    </source>
</evidence>
<keyword evidence="2" id="KW-1003">Cell membrane</keyword>
<keyword evidence="5 7" id="KW-0472">Membrane</keyword>
<evidence type="ECO:0000256" key="6">
    <source>
        <dbReference type="SAM" id="MobiDB-lite"/>
    </source>
</evidence>
<comment type="subcellular location">
    <subcellularLocation>
        <location evidence="1">Cell membrane</location>
        <topology evidence="1">Multi-pass membrane protein</topology>
    </subcellularLocation>
</comment>
<dbReference type="InterPro" id="IPR011701">
    <property type="entry name" value="MFS"/>
</dbReference>
<evidence type="ECO:0000259" key="8">
    <source>
        <dbReference type="PROSITE" id="PS50850"/>
    </source>
</evidence>
<evidence type="ECO:0000313" key="9">
    <source>
        <dbReference type="EMBL" id="WBO63562.1"/>
    </source>
</evidence>
<dbReference type="CDD" id="cd17324">
    <property type="entry name" value="MFS_NepI_like"/>
    <property type="match status" value="1"/>
</dbReference>
<evidence type="ECO:0000256" key="2">
    <source>
        <dbReference type="ARBA" id="ARBA00022475"/>
    </source>
</evidence>
<feature type="transmembrane region" description="Helical" evidence="7">
    <location>
        <begin position="42"/>
        <end position="61"/>
    </location>
</feature>
<evidence type="ECO:0000256" key="4">
    <source>
        <dbReference type="ARBA" id="ARBA00022989"/>
    </source>
</evidence>
<protein>
    <submittedName>
        <fullName evidence="9">MFS transporter</fullName>
    </submittedName>
</protein>
<feature type="transmembrane region" description="Helical" evidence="7">
    <location>
        <begin position="201"/>
        <end position="223"/>
    </location>
</feature>
<feature type="transmembrane region" description="Helical" evidence="7">
    <location>
        <begin position="160"/>
        <end position="180"/>
    </location>
</feature>
<feature type="transmembrane region" description="Helical" evidence="7">
    <location>
        <begin position="102"/>
        <end position="121"/>
    </location>
</feature>
<feature type="transmembrane region" description="Helical" evidence="7">
    <location>
        <begin position="330"/>
        <end position="351"/>
    </location>
</feature>
<evidence type="ECO:0000313" key="10">
    <source>
        <dbReference type="Proteomes" id="UP001212326"/>
    </source>
</evidence>
<feature type="transmembrane region" description="Helical" evidence="7">
    <location>
        <begin position="133"/>
        <end position="154"/>
    </location>
</feature>
<keyword evidence="3 7" id="KW-0812">Transmembrane</keyword>
<feature type="transmembrane region" description="Helical" evidence="7">
    <location>
        <begin position="357"/>
        <end position="377"/>
    </location>
</feature>
<evidence type="ECO:0000256" key="1">
    <source>
        <dbReference type="ARBA" id="ARBA00004651"/>
    </source>
</evidence>
<dbReference type="PROSITE" id="PS50850">
    <property type="entry name" value="MFS"/>
    <property type="match status" value="1"/>
</dbReference>
<feature type="transmembrane region" description="Helical" evidence="7">
    <location>
        <begin position="266"/>
        <end position="284"/>
    </location>
</feature>
<reference evidence="9 10" key="1">
    <citation type="submission" date="2022-12" db="EMBL/GenBank/DDBJ databases">
        <authorList>
            <person name="Mo P."/>
        </authorList>
    </citation>
    <scope>NUCLEOTIDE SEQUENCE [LARGE SCALE GENOMIC DNA]</scope>
    <source>
        <strain evidence="9 10">HUAS 2-6</strain>
    </source>
</reference>
<dbReference type="InterPro" id="IPR020846">
    <property type="entry name" value="MFS_dom"/>
</dbReference>
<keyword evidence="10" id="KW-1185">Reference proteome</keyword>
<dbReference type="Proteomes" id="UP001212326">
    <property type="component" value="Chromosome"/>
</dbReference>
<accession>A0ABY7NZG0</accession>
<feature type="region of interest" description="Disordered" evidence="6">
    <location>
        <begin position="379"/>
        <end position="405"/>
    </location>
</feature>
<organism evidence="9 10">
    <name type="scientific">Streptomyces camelliae</name>
    <dbReference type="NCBI Taxonomy" id="3004093"/>
    <lineage>
        <taxon>Bacteria</taxon>
        <taxon>Bacillati</taxon>
        <taxon>Actinomycetota</taxon>
        <taxon>Actinomycetes</taxon>
        <taxon>Kitasatosporales</taxon>
        <taxon>Streptomycetaceae</taxon>
        <taxon>Streptomyces</taxon>
    </lineage>
</organism>
<gene>
    <name evidence="9" type="ORF">O1G22_12350</name>
</gene>
<proteinExistence type="predicted"/>
<dbReference type="Gene3D" id="1.20.1250.20">
    <property type="entry name" value="MFS general substrate transporter like domains"/>
    <property type="match status" value="2"/>
</dbReference>
<feature type="transmembrane region" description="Helical" evidence="7">
    <location>
        <begin position="73"/>
        <end position="96"/>
    </location>
</feature>
<evidence type="ECO:0000256" key="5">
    <source>
        <dbReference type="ARBA" id="ARBA00023136"/>
    </source>
</evidence>
<feature type="transmembrane region" description="Helical" evidence="7">
    <location>
        <begin position="235"/>
        <end position="254"/>
    </location>
</feature>
<dbReference type="PANTHER" id="PTHR43124">
    <property type="entry name" value="PURINE EFFLUX PUMP PBUE"/>
    <property type="match status" value="1"/>
</dbReference>
<dbReference type="RefSeq" id="WP_270081416.1">
    <property type="nucleotide sequence ID" value="NZ_CP115300.1"/>
</dbReference>
<name>A0ABY7NZG0_9ACTN</name>
<sequence length="405" mass="40837">MPLALLALAMGAFGIGTTEFVATGILPQVADTFGVSIPSAGYLVTAYAVGVVVGAPVMTLLGTRMSRKSMLALLMGVFVAGNALCAAAPDFALLLLGRVLASFAHGAFFGIGSVVAADLVAPHRRASAISMMFSGLTVANVAGVPLGTLVGQAAGWRVTFVLIALLGVLGVAGVLCFVPADRRPERVGVAGEAAALRNPQVVLAMLMTVLGFGGVFAAVTYIAPILTEVASFPESSVSGLLVVFGCGLVLGNIVGGRLADKRLMPMLCTTLALLSVTLLCFSLAASHQVAAVVLTFLIGVFGFATVPPLQKRVLDHAAGAPTLASSLNIGAFNLGNAIAAWLGGLTISAGFGYASSSAVGAVMAAAALLTAVVSGRLESRQRRTAPRPDPLPVPAHAEGTLDHAP</sequence>
<dbReference type="SUPFAM" id="SSF103473">
    <property type="entry name" value="MFS general substrate transporter"/>
    <property type="match status" value="1"/>
</dbReference>
<dbReference type="InterPro" id="IPR050189">
    <property type="entry name" value="MFS_Efflux_Transporters"/>
</dbReference>
<feature type="domain" description="Major facilitator superfamily (MFS) profile" evidence="8">
    <location>
        <begin position="4"/>
        <end position="382"/>
    </location>
</feature>
<keyword evidence="4 7" id="KW-1133">Transmembrane helix</keyword>
<dbReference type="InterPro" id="IPR036259">
    <property type="entry name" value="MFS_trans_sf"/>
</dbReference>